<evidence type="ECO:0008006" key="3">
    <source>
        <dbReference type="Google" id="ProtNLM"/>
    </source>
</evidence>
<comment type="caution">
    <text evidence="1">The sequence shown here is derived from an EMBL/GenBank/DDBJ whole genome shotgun (WGS) entry which is preliminary data.</text>
</comment>
<organism evidence="1 2">
    <name type="scientific">Arthrobacter gallicola</name>
    <dbReference type="NCBI Taxonomy" id="2762225"/>
    <lineage>
        <taxon>Bacteria</taxon>
        <taxon>Bacillati</taxon>
        <taxon>Actinomycetota</taxon>
        <taxon>Actinomycetes</taxon>
        <taxon>Micrococcales</taxon>
        <taxon>Micrococcaceae</taxon>
        <taxon>Arthrobacter</taxon>
    </lineage>
</organism>
<name>A0ABR8UMP8_9MICC</name>
<gene>
    <name evidence="1" type="ORF">H9639_00695</name>
</gene>
<keyword evidence="2" id="KW-1185">Reference proteome</keyword>
<accession>A0ABR8UMP8</accession>
<dbReference type="RefSeq" id="WP_191806241.1">
    <property type="nucleotide sequence ID" value="NZ_JACSQD010000001.1"/>
</dbReference>
<proteinExistence type="predicted"/>
<protein>
    <recommendedName>
        <fullName evidence="3">OB-fold nucleic acid binding domain-containing protein</fullName>
    </recommendedName>
</protein>
<reference evidence="1 2" key="1">
    <citation type="submission" date="2020-08" db="EMBL/GenBank/DDBJ databases">
        <title>A Genomic Blueprint of the Chicken Gut Microbiome.</title>
        <authorList>
            <person name="Gilroy R."/>
            <person name="Ravi A."/>
            <person name="Getino M."/>
            <person name="Pursley I."/>
            <person name="Horton D.L."/>
            <person name="Alikhan N.-F."/>
            <person name="Baker D."/>
            <person name="Gharbi K."/>
            <person name="Hall N."/>
            <person name="Watson M."/>
            <person name="Adriaenssens E.M."/>
            <person name="Foster-Nyarko E."/>
            <person name="Jarju S."/>
            <person name="Secka A."/>
            <person name="Antonio M."/>
            <person name="Oren A."/>
            <person name="Chaudhuri R."/>
            <person name="La Ragione R.M."/>
            <person name="Hildebrand F."/>
            <person name="Pallen M.J."/>
        </authorList>
    </citation>
    <scope>NUCLEOTIDE SEQUENCE [LARGE SCALE GENOMIC DNA]</scope>
    <source>
        <strain evidence="1 2">Sa2CUA1</strain>
    </source>
</reference>
<sequence length="114" mass="12176">MPPAAGASALLRIADLPSRGRVHSSGYVGSVTLAPAGAPPRFCAVLDELQGVYSDPGAEQARRRVRLVWIGQRRIPGLVAGTQVTFEGMVSTVQGFPTVFNPRYEIMGRPEGEQ</sequence>
<dbReference type="Proteomes" id="UP000609874">
    <property type="component" value="Unassembled WGS sequence"/>
</dbReference>
<evidence type="ECO:0000313" key="1">
    <source>
        <dbReference type="EMBL" id="MBD7993823.1"/>
    </source>
</evidence>
<dbReference type="EMBL" id="JACSQD010000001">
    <property type="protein sequence ID" value="MBD7993823.1"/>
    <property type="molecule type" value="Genomic_DNA"/>
</dbReference>
<evidence type="ECO:0000313" key="2">
    <source>
        <dbReference type="Proteomes" id="UP000609874"/>
    </source>
</evidence>